<feature type="domain" description="Metallo-beta-lactamase" evidence="1">
    <location>
        <begin position="34"/>
        <end position="108"/>
    </location>
</feature>
<dbReference type="InterPro" id="IPR052159">
    <property type="entry name" value="Competence_DNA_uptake"/>
</dbReference>
<sequence length="526" mass="53897">MPWTLDIHIIDVGQGECTFIVARDPAAVAPAPATRSILIDAGHRIYAKTVNDYIANLPGGAVPVDHILTSHYDVDHSGGVQALLIADNLDAVCRAVGSTAPMANIPAPRPQLLAGFTAAACAAMLGAYGPSAAAAGPPILVARGAAAGLNDANAMQQGIASAEALPPPAPQPLFAQGATKRRDVARRVGLAATNAVAGGFNVAASARAAAYQELRTTVPAGSRFRTLGRYRDTHVIDIGPTAHMPAAYGPAITGQYTASGNYAVQAPNTNRMRTTPALGDEVLFDSGPGAVLPPANAPAAVVTAISGTAWPTGAAFPPSGQPDNDDSIGLVIQFNEFVYWTAGDLPSQGEDVVGNALMANPLPDPAGGFYPQATSVACFKCGHHGSATATSPAFLAAVNPVGAMISAGNNPAHQHPRQATITALDNAGTMQFFYLTNCNFARVGVPRSNGLNQLTAMGNRSRVAGDNALPNLPVPGAPARHRGNVVLRVVEAQSLLPAGNPARWCVVGYWDLDAAPAGPRVDALVF</sequence>
<dbReference type="SUPFAM" id="SSF56281">
    <property type="entry name" value="Metallo-hydrolase/oxidoreductase"/>
    <property type="match status" value="2"/>
</dbReference>
<gene>
    <name evidence="2" type="ORF">PAI11_38270</name>
</gene>
<proteinExistence type="predicted"/>
<protein>
    <recommendedName>
        <fullName evidence="1">Metallo-beta-lactamase domain-containing protein</fullName>
    </recommendedName>
</protein>
<dbReference type="EMBL" id="AGUD01000295">
    <property type="protein sequence ID" value="EHN09280.1"/>
    <property type="molecule type" value="Genomic_DNA"/>
</dbReference>
<accession>H0EAF3</accession>
<dbReference type="InterPro" id="IPR001279">
    <property type="entry name" value="Metallo-B-lactamas"/>
</dbReference>
<dbReference type="InterPro" id="IPR036866">
    <property type="entry name" value="RibonucZ/Hydroxyglut_hydro"/>
</dbReference>
<keyword evidence="3" id="KW-1185">Reference proteome</keyword>
<evidence type="ECO:0000313" key="2">
    <source>
        <dbReference type="EMBL" id="EHN09280.1"/>
    </source>
</evidence>
<dbReference type="PANTHER" id="PTHR30619">
    <property type="entry name" value="DNA INTERNALIZATION/COMPETENCE PROTEIN COMEC/REC2"/>
    <property type="match status" value="1"/>
</dbReference>
<comment type="caution">
    <text evidence="2">The sequence shown here is derived from an EMBL/GenBank/DDBJ whole genome shotgun (WGS) entry which is preliminary data.</text>
</comment>
<name>H0EAF3_9ACTN</name>
<dbReference type="Gene3D" id="3.60.15.10">
    <property type="entry name" value="Ribonuclease Z/Hydroxyacylglutathione hydrolase-like"/>
    <property type="match status" value="2"/>
</dbReference>
<evidence type="ECO:0000259" key="1">
    <source>
        <dbReference type="Pfam" id="PF00753"/>
    </source>
</evidence>
<dbReference type="PANTHER" id="PTHR30619:SF1">
    <property type="entry name" value="RECOMBINATION PROTEIN 2"/>
    <property type="match status" value="1"/>
</dbReference>
<dbReference type="Pfam" id="PF00753">
    <property type="entry name" value="Lactamase_B"/>
    <property type="match status" value="1"/>
</dbReference>
<dbReference type="Proteomes" id="UP000005143">
    <property type="component" value="Unassembled WGS sequence"/>
</dbReference>
<organism evidence="2 3">
    <name type="scientific">Patulibacter medicamentivorans</name>
    <dbReference type="NCBI Taxonomy" id="1097667"/>
    <lineage>
        <taxon>Bacteria</taxon>
        <taxon>Bacillati</taxon>
        <taxon>Actinomycetota</taxon>
        <taxon>Thermoleophilia</taxon>
        <taxon>Solirubrobacterales</taxon>
        <taxon>Patulibacteraceae</taxon>
        <taxon>Patulibacter</taxon>
    </lineage>
</organism>
<evidence type="ECO:0000313" key="3">
    <source>
        <dbReference type="Proteomes" id="UP000005143"/>
    </source>
</evidence>
<dbReference type="AlphaFoldDB" id="H0EAF3"/>
<dbReference type="OrthoDB" id="9783680at2"/>
<reference evidence="2 3" key="1">
    <citation type="journal article" date="2013" name="Biodegradation">
        <title>Quantitative proteomic analysis of ibuprofen-degrading Patulibacter sp. strain I11.</title>
        <authorList>
            <person name="Almeida B."/>
            <person name="Kjeldal H."/>
            <person name="Lolas I."/>
            <person name="Knudsen A.D."/>
            <person name="Carvalho G."/>
            <person name="Nielsen K.L."/>
            <person name="Barreto Crespo M.T."/>
            <person name="Stensballe A."/>
            <person name="Nielsen J.L."/>
        </authorList>
    </citation>
    <scope>NUCLEOTIDE SEQUENCE [LARGE SCALE GENOMIC DNA]</scope>
    <source>
        <strain evidence="2 3">I11</strain>
    </source>
</reference>
<dbReference type="RefSeq" id="WP_007578278.1">
    <property type="nucleotide sequence ID" value="NZ_AGUD01000295.1"/>
</dbReference>